<feature type="transmembrane region" description="Helical" evidence="1">
    <location>
        <begin position="92"/>
        <end position="119"/>
    </location>
</feature>
<protein>
    <submittedName>
        <fullName evidence="2">Uncharacterized protein</fullName>
    </submittedName>
</protein>
<proteinExistence type="predicted"/>
<feature type="transmembrane region" description="Helical" evidence="1">
    <location>
        <begin position="35"/>
        <end position="54"/>
    </location>
</feature>
<keyword evidence="1" id="KW-0472">Membrane</keyword>
<organism evidence="2 3">
    <name type="scientific">Novipirellula artificiosorum</name>
    <dbReference type="NCBI Taxonomy" id="2528016"/>
    <lineage>
        <taxon>Bacteria</taxon>
        <taxon>Pseudomonadati</taxon>
        <taxon>Planctomycetota</taxon>
        <taxon>Planctomycetia</taxon>
        <taxon>Pirellulales</taxon>
        <taxon>Pirellulaceae</taxon>
        <taxon>Novipirellula</taxon>
    </lineage>
</organism>
<dbReference type="AlphaFoldDB" id="A0A5C6DXD2"/>
<keyword evidence="1" id="KW-0812">Transmembrane</keyword>
<evidence type="ECO:0000256" key="1">
    <source>
        <dbReference type="SAM" id="Phobius"/>
    </source>
</evidence>
<accession>A0A5C6DXD2</accession>
<keyword evidence="3" id="KW-1185">Reference proteome</keyword>
<gene>
    <name evidence="2" type="ORF">Poly41_23030</name>
</gene>
<evidence type="ECO:0000313" key="3">
    <source>
        <dbReference type="Proteomes" id="UP000319143"/>
    </source>
</evidence>
<dbReference type="EMBL" id="SJPV01000003">
    <property type="protein sequence ID" value="TWU39479.1"/>
    <property type="molecule type" value="Genomic_DNA"/>
</dbReference>
<reference evidence="2 3" key="1">
    <citation type="submission" date="2019-02" db="EMBL/GenBank/DDBJ databases">
        <title>Deep-cultivation of Planctomycetes and their phenomic and genomic characterization uncovers novel biology.</title>
        <authorList>
            <person name="Wiegand S."/>
            <person name="Jogler M."/>
            <person name="Boedeker C."/>
            <person name="Pinto D."/>
            <person name="Vollmers J."/>
            <person name="Rivas-Marin E."/>
            <person name="Kohn T."/>
            <person name="Peeters S.H."/>
            <person name="Heuer A."/>
            <person name="Rast P."/>
            <person name="Oberbeckmann S."/>
            <person name="Bunk B."/>
            <person name="Jeske O."/>
            <person name="Meyerdierks A."/>
            <person name="Storesund J.E."/>
            <person name="Kallscheuer N."/>
            <person name="Luecker S."/>
            <person name="Lage O.M."/>
            <person name="Pohl T."/>
            <person name="Merkel B.J."/>
            <person name="Hornburger P."/>
            <person name="Mueller R.-W."/>
            <person name="Bruemmer F."/>
            <person name="Labrenz M."/>
            <person name="Spormann A.M."/>
            <person name="Op Den Camp H."/>
            <person name="Overmann J."/>
            <person name="Amann R."/>
            <person name="Jetten M.S.M."/>
            <person name="Mascher T."/>
            <person name="Medema M.H."/>
            <person name="Devos D.P."/>
            <person name="Kaster A.-K."/>
            <person name="Ovreas L."/>
            <person name="Rohde M."/>
            <person name="Galperin M.Y."/>
            <person name="Jogler C."/>
        </authorList>
    </citation>
    <scope>NUCLEOTIDE SEQUENCE [LARGE SCALE GENOMIC DNA]</scope>
    <source>
        <strain evidence="2 3">Poly41</strain>
    </source>
</reference>
<name>A0A5C6DXD2_9BACT</name>
<comment type="caution">
    <text evidence="2">The sequence shown here is derived from an EMBL/GenBank/DDBJ whole genome shotgun (WGS) entry which is preliminary data.</text>
</comment>
<feature type="transmembrane region" description="Helical" evidence="1">
    <location>
        <begin position="66"/>
        <end position="85"/>
    </location>
</feature>
<dbReference type="Proteomes" id="UP000319143">
    <property type="component" value="Unassembled WGS sequence"/>
</dbReference>
<evidence type="ECO:0000313" key="2">
    <source>
        <dbReference type="EMBL" id="TWU39479.1"/>
    </source>
</evidence>
<keyword evidence="1" id="KW-1133">Transmembrane helix</keyword>
<sequence length="130" mass="14214">MGQDGPQKTRFTTRRCDPMPVLRIQLAPTKSQRNAWLFAAASCGFLVCLLYMLQVLGTRGPVRDDLFVAWLALLPTGLVSSMVSLRISKQFVVARIACGISVAVYVFLMASAAFMHWLLNLSGIQNPGPG</sequence>